<keyword evidence="3" id="KW-1185">Reference proteome</keyword>
<reference evidence="2 3" key="1">
    <citation type="submission" date="2019-01" db="EMBL/GenBank/DDBJ databases">
        <title>Sphingomonas mucosissima sp. nov. and Sphingomonas desiccabilis sp. nov., from biological soil crusts in the Colorado Plateau, USA.</title>
        <authorList>
            <person name="Zhu D."/>
        </authorList>
    </citation>
    <scope>NUCLEOTIDE SEQUENCE [LARGE SCALE GENOMIC DNA]</scope>
    <source>
        <strain evidence="2 3">CP1D</strain>
    </source>
</reference>
<feature type="compositionally biased region" description="Low complexity" evidence="1">
    <location>
        <begin position="1"/>
        <end position="17"/>
    </location>
</feature>
<sequence length="178" mass="19572">MPTKPTGRPRGRPPGVKNKPKTIEQFVVEHIRSPIAPPPAPPKKAARGPWANMTPEERKAYSQKLVAARKGNHPNTNIPGKPRHLTHAQWAAVQAEARRDAKRIIQKMKDAGQLPDDPRAVEALEKAVTTLRTAETPKDVAALGRLILDFTKAKPAQKIEATVRSAEDILDEMAADEE</sequence>
<protein>
    <submittedName>
        <fullName evidence="2">Uncharacterized protein</fullName>
    </submittedName>
</protein>
<proteinExistence type="predicted"/>
<evidence type="ECO:0000313" key="3">
    <source>
        <dbReference type="Proteomes" id="UP000292347"/>
    </source>
</evidence>
<dbReference type="EMBL" id="SDPT01000001">
    <property type="protein sequence ID" value="RXZ34840.1"/>
    <property type="molecule type" value="Genomic_DNA"/>
</dbReference>
<dbReference type="AlphaFoldDB" id="A0A4Q2IZN5"/>
<evidence type="ECO:0000313" key="2">
    <source>
        <dbReference type="EMBL" id="RXZ34840.1"/>
    </source>
</evidence>
<dbReference type="RefSeq" id="WP_129340622.1">
    <property type="nucleotide sequence ID" value="NZ_JACIDD010000001.1"/>
</dbReference>
<organism evidence="2 3">
    <name type="scientific">Sphingomonas desiccabilis</name>
    <dbReference type="NCBI Taxonomy" id="429134"/>
    <lineage>
        <taxon>Bacteria</taxon>
        <taxon>Pseudomonadati</taxon>
        <taxon>Pseudomonadota</taxon>
        <taxon>Alphaproteobacteria</taxon>
        <taxon>Sphingomonadales</taxon>
        <taxon>Sphingomonadaceae</taxon>
        <taxon>Sphingomonas</taxon>
    </lineage>
</organism>
<feature type="region of interest" description="Disordered" evidence="1">
    <location>
        <begin position="1"/>
        <end position="58"/>
    </location>
</feature>
<name>A0A4Q2IZN5_9SPHN</name>
<accession>A0A4Q2IZN5</accession>
<dbReference type="OrthoDB" id="7595101at2"/>
<evidence type="ECO:0000256" key="1">
    <source>
        <dbReference type="SAM" id="MobiDB-lite"/>
    </source>
</evidence>
<gene>
    <name evidence="2" type="ORF">EO081_04050</name>
</gene>
<dbReference type="Proteomes" id="UP000292347">
    <property type="component" value="Unassembled WGS sequence"/>
</dbReference>
<comment type="caution">
    <text evidence="2">The sequence shown here is derived from an EMBL/GenBank/DDBJ whole genome shotgun (WGS) entry which is preliminary data.</text>
</comment>